<keyword evidence="12 16" id="KW-0406">Ion transport</keyword>
<dbReference type="NCBIfam" id="NF003749">
    <property type="entry name" value="PRK05346.1-5"/>
    <property type="match status" value="1"/>
</dbReference>
<evidence type="ECO:0000256" key="10">
    <source>
        <dbReference type="ARBA" id="ARBA00023027"/>
    </source>
</evidence>
<evidence type="ECO:0000256" key="7">
    <source>
        <dbReference type="ARBA" id="ARBA00022692"/>
    </source>
</evidence>
<dbReference type="PIRSF" id="PIRSF009437">
    <property type="entry name" value="NQR-1_subunit_C"/>
    <property type="match status" value="1"/>
</dbReference>
<evidence type="ECO:0000256" key="14">
    <source>
        <dbReference type="ARBA" id="ARBA00023136"/>
    </source>
</evidence>
<dbReference type="EMBL" id="SLWF01000038">
    <property type="protein sequence ID" value="TCN78535.1"/>
    <property type="molecule type" value="Genomic_DNA"/>
</dbReference>
<comment type="subunit">
    <text evidence="16 17">Composed of six subunits; NqrA, NqrB, NqrC, NqrD, NqrE and NqrF.</text>
</comment>
<evidence type="ECO:0000313" key="19">
    <source>
        <dbReference type="EMBL" id="TCN78535.1"/>
    </source>
</evidence>
<evidence type="ECO:0000256" key="11">
    <source>
        <dbReference type="ARBA" id="ARBA00023053"/>
    </source>
</evidence>
<keyword evidence="14 16" id="KW-0472">Membrane</keyword>
<evidence type="ECO:0000256" key="5">
    <source>
        <dbReference type="ARBA" id="ARBA00022630"/>
    </source>
</evidence>
<evidence type="ECO:0000259" key="18">
    <source>
        <dbReference type="SMART" id="SM00900"/>
    </source>
</evidence>
<evidence type="ECO:0000256" key="13">
    <source>
        <dbReference type="ARBA" id="ARBA00023075"/>
    </source>
</evidence>
<dbReference type="SMART" id="SM00900">
    <property type="entry name" value="FMN_bind"/>
    <property type="match status" value="1"/>
</dbReference>
<keyword evidence="15 16" id="KW-0739">Sodium transport</keyword>
<keyword evidence="2 16" id="KW-1003">Cell membrane</keyword>
<keyword evidence="9 16" id="KW-1133">Transmembrane helix</keyword>
<dbReference type="GO" id="GO:0005886">
    <property type="term" value="C:plasma membrane"/>
    <property type="evidence" value="ECO:0007669"/>
    <property type="project" value="UniProtKB-SubCell"/>
</dbReference>
<evidence type="ECO:0000256" key="16">
    <source>
        <dbReference type="HAMAP-Rule" id="MF_00427"/>
    </source>
</evidence>
<sequence length="257" mass="28350">MAFNKDSVAGTFLFTIVLCLVCSFMITGTAGVLKERKLAKQRDELMQNVLLAANIPSDNSNFKTLFSARVTPMLVTLADGQTVPQEDLLDYDERMAAINPEHSSKIAKDTARIKTRANQIRIFRVHDAQGQLQSWVLPIYGKGLWSIIYGFIGLQPDLNTIEGVVFYEHGETPGIGDFINHEDWRQKWHGKQLFDADGKVALKIVKGGAKPGDLNGIDGVSGATRTGAGVQNMISFWFSDEGFAPLLTKLKAMETTK</sequence>
<organism evidence="19 20">
    <name type="scientific">Shewanella fodinae</name>
    <dbReference type="NCBI Taxonomy" id="552357"/>
    <lineage>
        <taxon>Bacteria</taxon>
        <taxon>Pseudomonadati</taxon>
        <taxon>Pseudomonadota</taxon>
        <taxon>Gammaproteobacteria</taxon>
        <taxon>Alteromonadales</taxon>
        <taxon>Shewanellaceae</taxon>
        <taxon>Shewanella</taxon>
    </lineage>
</organism>
<comment type="caution">
    <text evidence="19">The sequence shown here is derived from an EMBL/GenBank/DDBJ whole genome shotgun (WGS) entry which is preliminary data.</text>
</comment>
<dbReference type="GO" id="GO:0006814">
    <property type="term" value="P:sodium ion transport"/>
    <property type="evidence" value="ECO:0007669"/>
    <property type="project" value="UniProtKB-UniRule"/>
</dbReference>
<protein>
    <recommendedName>
        <fullName evidence="16 17">Na(+)-translocating NADH-quinone reductase subunit C</fullName>
        <shortName evidence="16 17">Na(+)-NQR subunit C</shortName>
        <shortName evidence="16 17">Na(+)-translocating NQR subunit C</shortName>
        <ecNumber evidence="16 17">7.2.1.1</ecNumber>
    </recommendedName>
    <alternativeName>
        <fullName evidence="16 17">NQR complex subunit C</fullName>
    </alternativeName>
    <alternativeName>
        <fullName evidence="16 17">NQR-1 subunit C</fullName>
    </alternativeName>
</protein>
<dbReference type="EC" id="7.2.1.1" evidence="16 17"/>
<dbReference type="NCBIfam" id="TIGR01938">
    <property type="entry name" value="nqrC"/>
    <property type="match status" value="1"/>
</dbReference>
<accession>A0A4R2F3N2</accession>
<dbReference type="OrthoDB" id="9786835at2"/>
<evidence type="ECO:0000256" key="9">
    <source>
        <dbReference type="ARBA" id="ARBA00022989"/>
    </source>
</evidence>
<evidence type="ECO:0000256" key="6">
    <source>
        <dbReference type="ARBA" id="ARBA00022643"/>
    </source>
</evidence>
<comment type="cofactor">
    <cofactor evidence="16 17">
        <name>FMN</name>
        <dbReference type="ChEBI" id="CHEBI:58210"/>
    </cofactor>
</comment>
<feature type="modified residue" description="FMN phosphoryl threonine" evidence="16">
    <location>
        <position position="224"/>
    </location>
</feature>
<comment type="subcellular location">
    <subcellularLocation>
        <location evidence="16">Cell membrane</location>
        <topology evidence="16">Single-pass membrane protein</topology>
    </subcellularLocation>
</comment>
<comment type="catalytic activity">
    <reaction evidence="16 17">
        <text>a ubiquinone + n Na(+)(in) + NADH + H(+) = a ubiquinol + n Na(+)(out) + NAD(+)</text>
        <dbReference type="Rhea" id="RHEA:47748"/>
        <dbReference type="Rhea" id="RHEA-COMP:9565"/>
        <dbReference type="Rhea" id="RHEA-COMP:9566"/>
        <dbReference type="ChEBI" id="CHEBI:15378"/>
        <dbReference type="ChEBI" id="CHEBI:16389"/>
        <dbReference type="ChEBI" id="CHEBI:17976"/>
        <dbReference type="ChEBI" id="CHEBI:29101"/>
        <dbReference type="ChEBI" id="CHEBI:57540"/>
        <dbReference type="ChEBI" id="CHEBI:57945"/>
        <dbReference type="EC" id="7.2.1.1"/>
    </reaction>
</comment>
<dbReference type="GO" id="GO:0016655">
    <property type="term" value="F:oxidoreductase activity, acting on NAD(P)H, quinone or similar compound as acceptor"/>
    <property type="evidence" value="ECO:0007669"/>
    <property type="project" value="UniProtKB-UniRule"/>
</dbReference>
<evidence type="ECO:0000256" key="3">
    <source>
        <dbReference type="ARBA" id="ARBA00022519"/>
    </source>
</evidence>
<keyword evidence="5 16" id="KW-0285">Flavoprotein</keyword>
<dbReference type="InterPro" id="IPR007329">
    <property type="entry name" value="FMN-bd"/>
</dbReference>
<keyword evidence="3" id="KW-0997">Cell inner membrane</keyword>
<evidence type="ECO:0000256" key="12">
    <source>
        <dbReference type="ARBA" id="ARBA00023065"/>
    </source>
</evidence>
<evidence type="ECO:0000256" key="1">
    <source>
        <dbReference type="ARBA" id="ARBA00022448"/>
    </source>
</evidence>
<evidence type="ECO:0000256" key="4">
    <source>
        <dbReference type="ARBA" id="ARBA00022553"/>
    </source>
</evidence>
<keyword evidence="4 16" id="KW-0597">Phosphoprotein</keyword>
<keyword evidence="6 16" id="KW-0288">FMN</keyword>
<dbReference type="Pfam" id="PF04205">
    <property type="entry name" value="FMN_bind"/>
    <property type="match status" value="1"/>
</dbReference>
<dbReference type="Proteomes" id="UP000294832">
    <property type="component" value="Unassembled WGS sequence"/>
</dbReference>
<keyword evidence="11 16" id="KW-0915">Sodium</keyword>
<evidence type="ECO:0000256" key="8">
    <source>
        <dbReference type="ARBA" id="ARBA00022967"/>
    </source>
</evidence>
<dbReference type="PANTHER" id="PTHR37838">
    <property type="entry name" value="NA(+)-TRANSLOCATING NADH-QUINONE REDUCTASE SUBUNIT C"/>
    <property type="match status" value="1"/>
</dbReference>
<keyword evidence="13 16" id="KW-0830">Ubiquinone</keyword>
<keyword evidence="8 16" id="KW-1278">Translocase</keyword>
<evidence type="ECO:0000256" key="2">
    <source>
        <dbReference type="ARBA" id="ARBA00022475"/>
    </source>
</evidence>
<dbReference type="AlphaFoldDB" id="A0A4R2F3N2"/>
<comment type="similarity">
    <text evidence="16 17">Belongs to the NqrC family.</text>
</comment>
<feature type="transmembrane region" description="Helical" evidence="16">
    <location>
        <begin position="12"/>
        <end position="33"/>
    </location>
</feature>
<dbReference type="InterPro" id="IPR010204">
    <property type="entry name" value="NqrC"/>
</dbReference>
<keyword evidence="10 16" id="KW-0520">NAD</keyword>
<evidence type="ECO:0000256" key="17">
    <source>
        <dbReference type="PIRNR" id="PIRNR009437"/>
    </source>
</evidence>
<evidence type="ECO:0000313" key="20">
    <source>
        <dbReference type="Proteomes" id="UP000294832"/>
    </source>
</evidence>
<comment type="function">
    <text evidence="16">NQR complex catalyzes the reduction of ubiquinone-1 to ubiquinol by two successive reactions, coupled with the transport of Na(+) ions from the cytoplasm to the periplasm. NqrA to NqrE are probably involved in the second step, the conversion of ubisemiquinone to ubiquinol.</text>
</comment>
<dbReference type="GO" id="GO:0010181">
    <property type="term" value="F:FMN binding"/>
    <property type="evidence" value="ECO:0007669"/>
    <property type="project" value="UniProtKB-UniRule"/>
</dbReference>
<comment type="caution">
    <text evidence="16">Lacks conserved residue(s) required for the propagation of feature annotation.</text>
</comment>
<reference evidence="19 20" key="1">
    <citation type="submission" date="2019-03" db="EMBL/GenBank/DDBJ databases">
        <title>Freshwater and sediment microbial communities from various areas in North America, analyzing microbe dynamics in response to fracking.</title>
        <authorList>
            <person name="Lamendella R."/>
        </authorList>
    </citation>
    <scope>NUCLEOTIDE SEQUENCE [LARGE SCALE GENOMIC DNA]</scope>
    <source>
        <strain evidence="19 20">74A</strain>
    </source>
</reference>
<dbReference type="NCBIfam" id="NF003747">
    <property type="entry name" value="PRK05346.1-2"/>
    <property type="match status" value="1"/>
</dbReference>
<proteinExistence type="inferred from homology"/>
<keyword evidence="7 16" id="KW-0812">Transmembrane</keyword>
<dbReference type="PANTHER" id="PTHR37838:SF1">
    <property type="entry name" value="NA(+)-TRANSLOCATING NADH-QUINONE REDUCTASE SUBUNIT C"/>
    <property type="match status" value="1"/>
</dbReference>
<keyword evidence="20" id="KW-1185">Reference proteome</keyword>
<keyword evidence="1 16" id="KW-0813">Transport</keyword>
<gene>
    <name evidence="16" type="primary">nqrC</name>
    <name evidence="19" type="ORF">EDC91_13819</name>
</gene>
<name>A0A4R2F3N2_9GAMM</name>
<feature type="domain" description="FMN-binding" evidence="18">
    <location>
        <begin position="143"/>
        <end position="241"/>
    </location>
</feature>
<dbReference type="HAMAP" id="MF_00427">
    <property type="entry name" value="NqrC"/>
    <property type="match status" value="1"/>
</dbReference>
<evidence type="ECO:0000256" key="15">
    <source>
        <dbReference type="ARBA" id="ARBA00023201"/>
    </source>
</evidence>
<dbReference type="RefSeq" id="WP_133040379.1">
    <property type="nucleotide sequence ID" value="NZ_SLWF01000038.1"/>
</dbReference>